<keyword evidence="3" id="KW-1185">Reference proteome</keyword>
<feature type="region of interest" description="Disordered" evidence="1">
    <location>
        <begin position="41"/>
        <end position="62"/>
    </location>
</feature>
<gene>
    <name evidence="2" type="ORF">V6N11_024463</name>
</gene>
<dbReference type="Proteomes" id="UP001396334">
    <property type="component" value="Unassembled WGS sequence"/>
</dbReference>
<sequence>MGVKQLQFIAETKVFQNSLTNFLCFQFSKAANFFSTAQPKPIAPATSASDPSAAAGHTEPLELSSDVGNDIFDWHTPFEHHVQPSPTLRAMGIPECSHAQKRKAAVPTEGEALSVEHPPLEIPATNTDPARCRGKAPIVISRYHHRQ</sequence>
<dbReference type="EMBL" id="JBBPBN010000035">
    <property type="protein sequence ID" value="KAK9001765.1"/>
    <property type="molecule type" value="Genomic_DNA"/>
</dbReference>
<accession>A0ABR2QM69</accession>
<feature type="compositionally biased region" description="Low complexity" evidence="1">
    <location>
        <begin position="43"/>
        <end position="55"/>
    </location>
</feature>
<evidence type="ECO:0000313" key="3">
    <source>
        <dbReference type="Proteomes" id="UP001396334"/>
    </source>
</evidence>
<evidence type="ECO:0000313" key="2">
    <source>
        <dbReference type="EMBL" id="KAK9001765.1"/>
    </source>
</evidence>
<organism evidence="2 3">
    <name type="scientific">Hibiscus sabdariffa</name>
    <name type="common">roselle</name>
    <dbReference type="NCBI Taxonomy" id="183260"/>
    <lineage>
        <taxon>Eukaryota</taxon>
        <taxon>Viridiplantae</taxon>
        <taxon>Streptophyta</taxon>
        <taxon>Embryophyta</taxon>
        <taxon>Tracheophyta</taxon>
        <taxon>Spermatophyta</taxon>
        <taxon>Magnoliopsida</taxon>
        <taxon>eudicotyledons</taxon>
        <taxon>Gunneridae</taxon>
        <taxon>Pentapetalae</taxon>
        <taxon>rosids</taxon>
        <taxon>malvids</taxon>
        <taxon>Malvales</taxon>
        <taxon>Malvaceae</taxon>
        <taxon>Malvoideae</taxon>
        <taxon>Hibiscus</taxon>
    </lineage>
</organism>
<name>A0ABR2QM69_9ROSI</name>
<comment type="caution">
    <text evidence="2">The sequence shown here is derived from an EMBL/GenBank/DDBJ whole genome shotgun (WGS) entry which is preliminary data.</text>
</comment>
<proteinExistence type="predicted"/>
<evidence type="ECO:0000256" key="1">
    <source>
        <dbReference type="SAM" id="MobiDB-lite"/>
    </source>
</evidence>
<protein>
    <submittedName>
        <fullName evidence="2">Uncharacterized protein</fullName>
    </submittedName>
</protein>
<reference evidence="2 3" key="1">
    <citation type="journal article" date="2024" name="G3 (Bethesda)">
        <title>Genome assembly of Hibiscus sabdariffa L. provides insights into metabolisms of medicinal natural products.</title>
        <authorList>
            <person name="Kim T."/>
        </authorList>
    </citation>
    <scope>NUCLEOTIDE SEQUENCE [LARGE SCALE GENOMIC DNA]</scope>
    <source>
        <strain evidence="2">TK-2024</strain>
        <tissue evidence="2">Old leaves</tissue>
    </source>
</reference>